<dbReference type="Gene3D" id="3.30.40.10">
    <property type="entry name" value="Zinc/RING finger domain, C3HC4 (zinc finger)"/>
    <property type="match status" value="1"/>
</dbReference>
<sequence>MPQDPPAFRPYSPQDLSSTISGSPWSASPESGTNYDSVYVPDVDSGDDPAEYADTDQFFDSLPRLSSPGGTLPEPSASRSQEQQSPPSTQQEQRHLYQLSESPDPFGDLIDLTPPRSPSRPTTQQSRNTTRESSVVDLTESSPTVNNTNDMPPSRKRKADTPAGERPNKSSRGGAASGNLGGSPTRQAKVETPDLVDLVDIDDDSKYEDFKLKQQAELVKKQQQEEATRPVRLAEFQCIICMDNPTDLTVTHCGHLFCSECLHQALYAGNAKKCCPVCRTAINTTLQGKDKKQPKNGIFALEMKLMTASKKGKQPAKSQGVR</sequence>
<dbReference type="Proteomes" id="UP000241818">
    <property type="component" value="Unassembled WGS sequence"/>
</dbReference>
<dbReference type="InterPro" id="IPR001841">
    <property type="entry name" value="Znf_RING"/>
</dbReference>
<feature type="domain" description="RING-type" evidence="6">
    <location>
        <begin position="238"/>
        <end position="279"/>
    </location>
</feature>
<accession>A0A2T3AW75</accession>
<keyword evidence="2 4" id="KW-0863">Zinc-finger</keyword>
<evidence type="ECO:0000256" key="4">
    <source>
        <dbReference type="PROSITE-ProRule" id="PRU00175"/>
    </source>
</evidence>
<evidence type="ECO:0000313" key="7">
    <source>
        <dbReference type="EMBL" id="PSS12925.1"/>
    </source>
</evidence>
<dbReference type="GO" id="GO:0140082">
    <property type="term" value="F:SUMO-ubiquitin ligase activity"/>
    <property type="evidence" value="ECO:0007669"/>
    <property type="project" value="TreeGrafter"/>
</dbReference>
<protein>
    <recommendedName>
        <fullName evidence="6">RING-type domain-containing protein</fullName>
    </recommendedName>
</protein>
<feature type="compositionally biased region" description="Polar residues" evidence="5">
    <location>
        <begin position="14"/>
        <end position="36"/>
    </location>
</feature>
<feature type="compositionally biased region" description="Low complexity" evidence="5">
    <location>
        <begin position="73"/>
        <end position="91"/>
    </location>
</feature>
<dbReference type="GO" id="GO:0061630">
    <property type="term" value="F:ubiquitin protein ligase activity"/>
    <property type="evidence" value="ECO:0007669"/>
    <property type="project" value="InterPro"/>
</dbReference>
<dbReference type="InterPro" id="IPR013083">
    <property type="entry name" value="Znf_RING/FYVE/PHD"/>
</dbReference>
<dbReference type="EMBL" id="KZ679014">
    <property type="protein sequence ID" value="PSS12925.1"/>
    <property type="molecule type" value="Genomic_DNA"/>
</dbReference>
<gene>
    <name evidence="7" type="ORF">M430DRAFT_29506</name>
</gene>
<dbReference type="GO" id="GO:0032183">
    <property type="term" value="F:SUMO binding"/>
    <property type="evidence" value="ECO:0007669"/>
    <property type="project" value="TreeGrafter"/>
</dbReference>
<evidence type="ECO:0000259" key="6">
    <source>
        <dbReference type="PROSITE" id="PS50089"/>
    </source>
</evidence>
<dbReference type="PANTHER" id="PTHR47094">
    <property type="entry name" value="ELFLESS, ISOFORM B"/>
    <property type="match status" value="1"/>
</dbReference>
<evidence type="ECO:0000256" key="2">
    <source>
        <dbReference type="ARBA" id="ARBA00022771"/>
    </source>
</evidence>
<organism evidence="7 8">
    <name type="scientific">Amorphotheca resinae ATCC 22711</name>
    <dbReference type="NCBI Taxonomy" id="857342"/>
    <lineage>
        <taxon>Eukaryota</taxon>
        <taxon>Fungi</taxon>
        <taxon>Dikarya</taxon>
        <taxon>Ascomycota</taxon>
        <taxon>Pezizomycotina</taxon>
        <taxon>Leotiomycetes</taxon>
        <taxon>Helotiales</taxon>
        <taxon>Amorphothecaceae</taxon>
        <taxon>Amorphotheca</taxon>
    </lineage>
</organism>
<dbReference type="OrthoDB" id="6270329at2759"/>
<feature type="compositionally biased region" description="Acidic residues" evidence="5">
    <location>
        <begin position="44"/>
        <end position="54"/>
    </location>
</feature>
<dbReference type="GO" id="GO:0006511">
    <property type="term" value="P:ubiquitin-dependent protein catabolic process"/>
    <property type="evidence" value="ECO:0007669"/>
    <property type="project" value="TreeGrafter"/>
</dbReference>
<dbReference type="STRING" id="857342.A0A2T3AW75"/>
<dbReference type="PANTHER" id="PTHR47094:SF1">
    <property type="entry name" value="RING-TYPE E3 UBIQUITIN TRANSFERASE"/>
    <property type="match status" value="1"/>
</dbReference>
<dbReference type="Pfam" id="PF13920">
    <property type="entry name" value="zf-C3HC4_3"/>
    <property type="match status" value="1"/>
</dbReference>
<evidence type="ECO:0000313" key="8">
    <source>
        <dbReference type="Proteomes" id="UP000241818"/>
    </source>
</evidence>
<name>A0A2T3AW75_AMORE</name>
<dbReference type="SMART" id="SM00184">
    <property type="entry name" value="RING"/>
    <property type="match status" value="1"/>
</dbReference>
<keyword evidence="3" id="KW-0862">Zinc</keyword>
<dbReference type="InParanoid" id="A0A2T3AW75"/>
<proteinExistence type="predicted"/>
<dbReference type="InterPro" id="IPR049627">
    <property type="entry name" value="SLX8"/>
</dbReference>
<feature type="compositionally biased region" description="Polar residues" evidence="5">
    <location>
        <begin position="139"/>
        <end position="151"/>
    </location>
</feature>
<feature type="region of interest" description="Disordered" evidence="5">
    <location>
        <begin position="1"/>
        <end position="191"/>
    </location>
</feature>
<dbReference type="GO" id="GO:0008270">
    <property type="term" value="F:zinc ion binding"/>
    <property type="evidence" value="ECO:0007669"/>
    <property type="project" value="UniProtKB-KW"/>
</dbReference>
<dbReference type="GeneID" id="36573964"/>
<evidence type="ECO:0000256" key="3">
    <source>
        <dbReference type="ARBA" id="ARBA00022833"/>
    </source>
</evidence>
<evidence type="ECO:0000256" key="5">
    <source>
        <dbReference type="SAM" id="MobiDB-lite"/>
    </source>
</evidence>
<dbReference type="PROSITE" id="PS50089">
    <property type="entry name" value="ZF_RING_2"/>
    <property type="match status" value="1"/>
</dbReference>
<dbReference type="AlphaFoldDB" id="A0A2T3AW75"/>
<evidence type="ECO:0000256" key="1">
    <source>
        <dbReference type="ARBA" id="ARBA00022723"/>
    </source>
</evidence>
<dbReference type="RefSeq" id="XP_024718916.1">
    <property type="nucleotide sequence ID" value="XM_024865883.1"/>
</dbReference>
<reference evidence="7 8" key="1">
    <citation type="journal article" date="2018" name="New Phytol.">
        <title>Comparative genomics and transcriptomics depict ericoid mycorrhizal fungi as versatile saprotrophs and plant mutualists.</title>
        <authorList>
            <person name="Martino E."/>
            <person name="Morin E."/>
            <person name="Grelet G.A."/>
            <person name="Kuo A."/>
            <person name="Kohler A."/>
            <person name="Daghino S."/>
            <person name="Barry K.W."/>
            <person name="Cichocki N."/>
            <person name="Clum A."/>
            <person name="Dockter R.B."/>
            <person name="Hainaut M."/>
            <person name="Kuo R.C."/>
            <person name="LaButti K."/>
            <person name="Lindahl B.D."/>
            <person name="Lindquist E.A."/>
            <person name="Lipzen A."/>
            <person name="Khouja H.R."/>
            <person name="Magnuson J."/>
            <person name="Murat C."/>
            <person name="Ohm R.A."/>
            <person name="Singer S.W."/>
            <person name="Spatafora J.W."/>
            <person name="Wang M."/>
            <person name="Veneault-Fourrey C."/>
            <person name="Henrissat B."/>
            <person name="Grigoriev I.V."/>
            <person name="Martin F.M."/>
            <person name="Perotto S."/>
        </authorList>
    </citation>
    <scope>NUCLEOTIDE SEQUENCE [LARGE SCALE GENOMIC DNA]</scope>
    <source>
        <strain evidence="7 8">ATCC 22711</strain>
    </source>
</reference>
<dbReference type="SUPFAM" id="SSF57850">
    <property type="entry name" value="RING/U-box"/>
    <property type="match status" value="1"/>
</dbReference>
<keyword evidence="8" id="KW-1185">Reference proteome</keyword>
<dbReference type="FunCoup" id="A0A2T3AW75">
    <property type="interactions" value="137"/>
</dbReference>
<dbReference type="InterPro" id="IPR017907">
    <property type="entry name" value="Znf_RING_CS"/>
</dbReference>
<dbReference type="GO" id="GO:0033768">
    <property type="term" value="C:SUMO-targeted ubiquitin ligase complex"/>
    <property type="evidence" value="ECO:0007669"/>
    <property type="project" value="TreeGrafter"/>
</dbReference>
<keyword evidence="1" id="KW-0479">Metal-binding</keyword>
<dbReference type="PROSITE" id="PS00518">
    <property type="entry name" value="ZF_RING_1"/>
    <property type="match status" value="1"/>
</dbReference>